<dbReference type="EMBL" id="JBHUCX010000028">
    <property type="protein sequence ID" value="MFD1675445.1"/>
    <property type="molecule type" value="Genomic_DNA"/>
</dbReference>
<reference evidence="2" key="1">
    <citation type="journal article" date="2019" name="Int. J. Syst. Evol. Microbiol.">
        <title>The Global Catalogue of Microorganisms (GCM) 10K type strain sequencing project: providing services to taxonomists for standard genome sequencing and annotation.</title>
        <authorList>
            <consortium name="The Broad Institute Genomics Platform"/>
            <consortium name="The Broad Institute Genome Sequencing Center for Infectious Disease"/>
            <person name="Wu L."/>
            <person name="Ma J."/>
        </authorList>
    </citation>
    <scope>NUCLEOTIDE SEQUENCE [LARGE SCALE GENOMIC DNA]</scope>
    <source>
        <strain evidence="2">CGMCC 1.12286</strain>
    </source>
</reference>
<dbReference type="RefSeq" id="WP_377943316.1">
    <property type="nucleotide sequence ID" value="NZ_JBHUCX010000028.1"/>
</dbReference>
<gene>
    <name evidence="1" type="ORF">ACFSB2_12145</name>
</gene>
<keyword evidence="2" id="KW-1185">Reference proteome</keyword>
<proteinExistence type="predicted"/>
<dbReference type="Proteomes" id="UP001597079">
    <property type="component" value="Unassembled WGS sequence"/>
</dbReference>
<evidence type="ECO:0000313" key="2">
    <source>
        <dbReference type="Proteomes" id="UP001597079"/>
    </source>
</evidence>
<name>A0ABW4JJP5_9BACL</name>
<comment type="caution">
    <text evidence="1">The sequence shown here is derived from an EMBL/GenBank/DDBJ whole genome shotgun (WGS) entry which is preliminary data.</text>
</comment>
<evidence type="ECO:0000313" key="1">
    <source>
        <dbReference type="EMBL" id="MFD1675445.1"/>
    </source>
</evidence>
<accession>A0ABW4JJP5</accession>
<organism evidence="1 2">
    <name type="scientific">Alicyclobacillus fodiniaquatilis</name>
    <dbReference type="NCBI Taxonomy" id="1661150"/>
    <lineage>
        <taxon>Bacteria</taxon>
        <taxon>Bacillati</taxon>
        <taxon>Bacillota</taxon>
        <taxon>Bacilli</taxon>
        <taxon>Bacillales</taxon>
        <taxon>Alicyclobacillaceae</taxon>
        <taxon>Alicyclobacillus</taxon>
    </lineage>
</organism>
<dbReference type="Pfam" id="PF13031">
    <property type="entry name" value="DUF3892"/>
    <property type="match status" value="1"/>
</dbReference>
<protein>
    <submittedName>
        <fullName evidence="1">DUF3892 domain-containing protein</fullName>
    </submittedName>
</protein>
<sequence>MAEYQITHVHIAHPGNHPSNITAVWLKNGARPYPVSEIVDAIHSGQTFYYTIDGKQKAFVTSEHSHAGTWFIRTHPDSTVKDNLLNLDKF</sequence>
<dbReference type="InterPro" id="IPR024997">
    <property type="entry name" value="DUF3892"/>
</dbReference>